<dbReference type="InterPro" id="IPR044783">
    <property type="entry name" value="PHYL"/>
</dbReference>
<gene>
    <name evidence="2" type="ORF">STAS_10510</name>
</gene>
<evidence type="ECO:0000313" key="2">
    <source>
        <dbReference type="EMBL" id="GER34304.1"/>
    </source>
</evidence>
<evidence type="ECO:0000256" key="1">
    <source>
        <dbReference type="SAM" id="Phobius"/>
    </source>
</evidence>
<feature type="transmembrane region" description="Helical" evidence="1">
    <location>
        <begin position="220"/>
        <end position="241"/>
    </location>
</feature>
<dbReference type="SUPFAM" id="SSF64356">
    <property type="entry name" value="SNARE-like"/>
    <property type="match status" value="1"/>
</dbReference>
<comment type="caution">
    <text evidence="2">The sequence shown here is derived from an EMBL/GenBank/DDBJ whole genome shotgun (WGS) entry which is preliminary data.</text>
</comment>
<keyword evidence="1" id="KW-0472">Membrane</keyword>
<dbReference type="Gene3D" id="3.30.450.50">
    <property type="entry name" value="Longin domain"/>
    <property type="match status" value="1"/>
</dbReference>
<dbReference type="EMBL" id="BKCP01004872">
    <property type="protein sequence ID" value="GER34304.1"/>
    <property type="molecule type" value="Genomic_DNA"/>
</dbReference>
<dbReference type="AlphaFoldDB" id="A0A5A7PNE8"/>
<sequence length="250" mass="27572">MIPNPDLVHYACIARGATVLAEFNSRDAALGAVAARCLLHAPPHHAAFSHTVRSRTYAFLIDAPFVYFAISDDRLETSEGQAFLRSVRDTFRRVSAAGGRRKLERISSHCFQGEFNPVFRQLLGPALYHTDGIGSPSPSVGGSGSGQVGRGFGADQKAVRKMKNRLLGKFNGEKENDENGGNGIGLSREFSLVVNKNGELYPVQMVQQHQKARKIWKKHVWVVLSLDMIICLILFGVWLWVCSGLQCMES</sequence>
<name>A0A5A7PNE8_STRAF</name>
<keyword evidence="1" id="KW-1133">Transmembrane helix</keyword>
<protein>
    <submittedName>
        <fullName evidence="2">Vesicle-associated membrane family protein</fullName>
    </submittedName>
</protein>
<dbReference type="GO" id="GO:0016020">
    <property type="term" value="C:membrane"/>
    <property type="evidence" value="ECO:0007669"/>
    <property type="project" value="InterPro"/>
</dbReference>
<proteinExistence type="predicted"/>
<keyword evidence="1" id="KW-0812">Transmembrane</keyword>
<dbReference type="InterPro" id="IPR011012">
    <property type="entry name" value="Longin-like_dom_sf"/>
</dbReference>
<dbReference type="PANTHER" id="PTHR47461">
    <property type="entry name" value="PHYTOLONGIN PHYL1.2"/>
    <property type="match status" value="1"/>
</dbReference>
<evidence type="ECO:0000313" key="3">
    <source>
        <dbReference type="Proteomes" id="UP000325081"/>
    </source>
</evidence>
<reference evidence="3" key="1">
    <citation type="journal article" date="2019" name="Curr. Biol.">
        <title>Genome Sequence of Striga asiatica Provides Insight into the Evolution of Plant Parasitism.</title>
        <authorList>
            <person name="Yoshida S."/>
            <person name="Kim S."/>
            <person name="Wafula E.K."/>
            <person name="Tanskanen J."/>
            <person name="Kim Y.M."/>
            <person name="Honaas L."/>
            <person name="Yang Z."/>
            <person name="Spallek T."/>
            <person name="Conn C.E."/>
            <person name="Ichihashi Y."/>
            <person name="Cheong K."/>
            <person name="Cui S."/>
            <person name="Der J.P."/>
            <person name="Gundlach H."/>
            <person name="Jiao Y."/>
            <person name="Hori C."/>
            <person name="Ishida J.K."/>
            <person name="Kasahara H."/>
            <person name="Kiba T."/>
            <person name="Kim M.S."/>
            <person name="Koo N."/>
            <person name="Laohavisit A."/>
            <person name="Lee Y.H."/>
            <person name="Lumba S."/>
            <person name="McCourt P."/>
            <person name="Mortimer J.C."/>
            <person name="Mutuku J.M."/>
            <person name="Nomura T."/>
            <person name="Sasaki-Sekimoto Y."/>
            <person name="Seto Y."/>
            <person name="Wang Y."/>
            <person name="Wakatake T."/>
            <person name="Sakakibara H."/>
            <person name="Demura T."/>
            <person name="Yamaguchi S."/>
            <person name="Yoneyama K."/>
            <person name="Manabe R.I."/>
            <person name="Nelson D.C."/>
            <person name="Schulman A.H."/>
            <person name="Timko M.P."/>
            <person name="dePamphilis C.W."/>
            <person name="Choi D."/>
            <person name="Shirasu K."/>
        </authorList>
    </citation>
    <scope>NUCLEOTIDE SEQUENCE [LARGE SCALE GENOMIC DNA]</scope>
    <source>
        <strain evidence="3">cv. UVA1</strain>
    </source>
</reference>
<dbReference type="PANTHER" id="PTHR47461:SF3">
    <property type="entry name" value="PHYTOLONGIN PHYL2.2"/>
    <property type="match status" value="1"/>
</dbReference>
<dbReference type="Proteomes" id="UP000325081">
    <property type="component" value="Unassembled WGS sequence"/>
</dbReference>
<dbReference type="OrthoDB" id="1918034at2759"/>
<accession>A0A5A7PNE8</accession>
<organism evidence="2 3">
    <name type="scientific">Striga asiatica</name>
    <name type="common">Asiatic witchweed</name>
    <name type="synonym">Buchnera asiatica</name>
    <dbReference type="NCBI Taxonomy" id="4170"/>
    <lineage>
        <taxon>Eukaryota</taxon>
        <taxon>Viridiplantae</taxon>
        <taxon>Streptophyta</taxon>
        <taxon>Embryophyta</taxon>
        <taxon>Tracheophyta</taxon>
        <taxon>Spermatophyta</taxon>
        <taxon>Magnoliopsida</taxon>
        <taxon>eudicotyledons</taxon>
        <taxon>Gunneridae</taxon>
        <taxon>Pentapetalae</taxon>
        <taxon>asterids</taxon>
        <taxon>lamiids</taxon>
        <taxon>Lamiales</taxon>
        <taxon>Orobanchaceae</taxon>
        <taxon>Buchnereae</taxon>
        <taxon>Striga</taxon>
    </lineage>
</organism>
<keyword evidence="3" id="KW-1185">Reference proteome</keyword>